<comment type="subcellular location">
    <subcellularLocation>
        <location evidence="1">Cytoplasm</location>
        <location evidence="1">Cytoskeleton</location>
        <location evidence="1">Flagellum axoneme</location>
    </subcellularLocation>
</comment>
<keyword evidence="4" id="KW-0282">Flagellum</keyword>
<feature type="domain" description="DM10" evidence="11">
    <location>
        <begin position="69"/>
        <end position="175"/>
    </location>
</feature>
<gene>
    <name evidence="12" type="ORF">BINO364_LOCUS2417</name>
</gene>
<dbReference type="FunFam" id="2.30.29.170:FF:000001">
    <property type="entry name" value="EF-hand domain containing 1"/>
    <property type="match status" value="1"/>
</dbReference>
<dbReference type="EMBL" id="OV170230">
    <property type="protein sequence ID" value="CAH0715499.1"/>
    <property type="molecule type" value="Genomic_DNA"/>
</dbReference>
<keyword evidence="7" id="KW-0966">Cell projection</keyword>
<dbReference type="GO" id="GO:0005509">
    <property type="term" value="F:calcium ion binding"/>
    <property type="evidence" value="ECO:0007669"/>
    <property type="project" value="InterPro"/>
</dbReference>
<dbReference type="FunFam" id="2.30.29.170:FF:000002">
    <property type="entry name" value="EF-hand domain (C-terminal) containing 1"/>
    <property type="match status" value="1"/>
</dbReference>
<dbReference type="Pfam" id="PF06565">
    <property type="entry name" value="DM10_dom"/>
    <property type="match status" value="3"/>
</dbReference>
<keyword evidence="3" id="KW-0677">Repeat</keyword>
<keyword evidence="13" id="KW-1185">Reference proteome</keyword>
<dbReference type="PANTHER" id="PTHR12086:SF11">
    <property type="entry name" value="EF-HAND DOMAIN-CONTAINING FAMILY MEMBER C2"/>
    <property type="match status" value="1"/>
</dbReference>
<evidence type="ECO:0000259" key="11">
    <source>
        <dbReference type="PROSITE" id="PS51336"/>
    </source>
</evidence>
<evidence type="ECO:0000256" key="7">
    <source>
        <dbReference type="ARBA" id="ARBA00023273"/>
    </source>
</evidence>
<dbReference type="SMART" id="SM00676">
    <property type="entry name" value="DM10"/>
    <property type="match status" value="3"/>
</dbReference>
<evidence type="ECO:0000256" key="8">
    <source>
        <dbReference type="ARBA" id="ARBA00035003"/>
    </source>
</evidence>
<dbReference type="InterPro" id="IPR040193">
    <property type="entry name" value="EFHC1/EFHC2/EFHB"/>
</dbReference>
<evidence type="ECO:0000256" key="2">
    <source>
        <dbReference type="ARBA" id="ARBA00022490"/>
    </source>
</evidence>
<dbReference type="PROSITE" id="PS51336">
    <property type="entry name" value="DM10"/>
    <property type="match status" value="3"/>
</dbReference>
<dbReference type="SUPFAM" id="SSF47473">
    <property type="entry name" value="EF-hand"/>
    <property type="match status" value="1"/>
</dbReference>
<evidence type="ECO:0000256" key="6">
    <source>
        <dbReference type="ARBA" id="ARBA00023212"/>
    </source>
</evidence>
<keyword evidence="2" id="KW-0963">Cytoplasm</keyword>
<reference evidence="12" key="1">
    <citation type="submission" date="2021-12" db="EMBL/GenBank/DDBJ databases">
        <authorList>
            <person name="Martin H S."/>
        </authorList>
    </citation>
    <scope>NUCLEOTIDE SEQUENCE</scope>
</reference>
<dbReference type="Gene3D" id="2.30.29.170">
    <property type="match status" value="3"/>
</dbReference>
<dbReference type="GO" id="GO:0010975">
    <property type="term" value="P:regulation of neuron projection development"/>
    <property type="evidence" value="ECO:0007669"/>
    <property type="project" value="TreeGrafter"/>
</dbReference>
<dbReference type="InterPro" id="IPR002048">
    <property type="entry name" value="EF_hand_dom"/>
</dbReference>
<comment type="function">
    <text evidence="8">Microtubule inner protein (MIP) part of the dynein-decorated doublet microtubules (DMTs) in cilia axoneme, which is required for motile cilia beating.</text>
</comment>
<dbReference type="PANTHER" id="PTHR12086">
    <property type="entry name" value="EF-HAND DOMAIN C-TERMINAL CONTAINING PROTEIN"/>
    <property type="match status" value="1"/>
</dbReference>
<evidence type="ECO:0000259" key="10">
    <source>
        <dbReference type="PROSITE" id="PS50222"/>
    </source>
</evidence>
<feature type="domain" description="EF-hand" evidence="10">
    <location>
        <begin position="600"/>
        <end position="635"/>
    </location>
</feature>
<dbReference type="GO" id="GO:0005874">
    <property type="term" value="C:microtubule"/>
    <property type="evidence" value="ECO:0007669"/>
    <property type="project" value="TreeGrafter"/>
</dbReference>
<evidence type="ECO:0000256" key="4">
    <source>
        <dbReference type="ARBA" id="ARBA00022846"/>
    </source>
</evidence>
<feature type="domain" description="DM10" evidence="11">
    <location>
        <begin position="210"/>
        <end position="322"/>
    </location>
</feature>
<dbReference type="Proteomes" id="UP000838878">
    <property type="component" value="Chromosome 10"/>
</dbReference>
<organism evidence="12 13">
    <name type="scientific">Brenthis ino</name>
    <name type="common">lesser marbled fritillary</name>
    <dbReference type="NCBI Taxonomy" id="405034"/>
    <lineage>
        <taxon>Eukaryota</taxon>
        <taxon>Metazoa</taxon>
        <taxon>Ecdysozoa</taxon>
        <taxon>Arthropoda</taxon>
        <taxon>Hexapoda</taxon>
        <taxon>Insecta</taxon>
        <taxon>Pterygota</taxon>
        <taxon>Neoptera</taxon>
        <taxon>Endopterygota</taxon>
        <taxon>Lepidoptera</taxon>
        <taxon>Glossata</taxon>
        <taxon>Ditrysia</taxon>
        <taxon>Papilionoidea</taxon>
        <taxon>Nymphalidae</taxon>
        <taxon>Heliconiinae</taxon>
        <taxon>Argynnini</taxon>
        <taxon>Brenthis</taxon>
    </lineage>
</organism>
<evidence type="ECO:0000313" key="12">
    <source>
        <dbReference type="EMBL" id="CAH0715499.1"/>
    </source>
</evidence>
<dbReference type="PROSITE" id="PS50222">
    <property type="entry name" value="EF_HAND_2"/>
    <property type="match status" value="1"/>
</dbReference>
<keyword evidence="6" id="KW-0206">Cytoskeleton</keyword>
<keyword evidence="5" id="KW-0969">Cilium</keyword>
<dbReference type="FunFam" id="2.30.29.170:FF:000004">
    <property type="entry name" value="EF-hand domain containing 2"/>
    <property type="match status" value="1"/>
</dbReference>
<evidence type="ECO:0000256" key="1">
    <source>
        <dbReference type="ARBA" id="ARBA00004611"/>
    </source>
</evidence>
<evidence type="ECO:0000256" key="9">
    <source>
        <dbReference type="ARBA" id="ARBA00039880"/>
    </source>
</evidence>
<dbReference type="Gene3D" id="1.10.238.10">
    <property type="entry name" value="EF-hand"/>
    <property type="match status" value="1"/>
</dbReference>
<dbReference type="OrthoDB" id="6360546at2759"/>
<evidence type="ECO:0000313" key="13">
    <source>
        <dbReference type="Proteomes" id="UP000838878"/>
    </source>
</evidence>
<dbReference type="AlphaFoldDB" id="A0A8J9Y2Z3"/>
<name>A0A8J9Y2Z3_9NEOP</name>
<evidence type="ECO:0000256" key="5">
    <source>
        <dbReference type="ARBA" id="ARBA00023069"/>
    </source>
</evidence>
<dbReference type="InterPro" id="IPR006602">
    <property type="entry name" value="DM10_dom"/>
</dbReference>
<proteinExistence type="predicted"/>
<dbReference type="InterPro" id="IPR011992">
    <property type="entry name" value="EF-hand-dom_pair"/>
</dbReference>
<accession>A0A8J9Y2Z3</accession>
<feature type="non-terminal residue" evidence="12">
    <location>
        <position position="730"/>
    </location>
</feature>
<protein>
    <recommendedName>
        <fullName evidence="9">EF-hand domain-containing family member C2</fullName>
    </recommendedName>
</protein>
<feature type="domain" description="DM10" evidence="11">
    <location>
        <begin position="390"/>
        <end position="497"/>
    </location>
</feature>
<sequence length="730" mass="85049">MVTRNPRLPLLPGYGTNPMIGKTSFGVRPIFTSIDKVNMLVDKAEGVNRVPSLYCRKQAPDLPTWIMYDKHILRFQAFFQQTLHEMRSGARILRKVEILFFLEDGTIKVIEPKTENSGLSQGTLISRQRIRLPFSTDLYYDVLDLNIGREVTFYGKVFKIVNCDNFTRVFLNRLGINIPDPIPWPDAIERAPDTSKPPKHRPFRQFLDFDRQVLRFQGYWDDRDSEFGTIHHLEIHYFLADDTMEIKEVLPPNSGMEAGPMFLKRMRLPRKIPPHIEMTGGPKHASYTPADLSIGAVVNVYGRKVILTDCDPFTKEYYRVTYGFDAFSPLSLPKDESSECITTNMSTRQLPPWNGYGSYEDSAENCRTVEPKAPHRDFIKFLNKDRIGFDSHILRFAARLISDDPVDQRRYFIVKYFLCDDTIGVFELSERNSGFSGGKFFKRDKMYLPNVDFFVPNEPPSYTDKDMWVGNELVINKHHFRLIAADEYALRYMELNSNEYPMANVALIMDKIRRTLASQENGYKSFVAKYMEAVLPNKRDLMSVRCFKQALKEIMCEKITEHEFITLIRYFRGDLGKEKSPRREMIRSLVFTELTRGLWDDRARLQEGLIHADVDGSGVLSVERIRQILRSHRLPINCDLMDCMLQVLEKDDNCNIQYEDLMKFLNFQTQPLFNLTEEDYLRIVRHAPPVKDTECKLWAEAEHLINEGFVNWNAFLCQLNLEHLVKEQTN</sequence>
<evidence type="ECO:0000256" key="3">
    <source>
        <dbReference type="ARBA" id="ARBA00022737"/>
    </source>
</evidence>